<dbReference type="EMBL" id="JADHEI010000044">
    <property type="protein sequence ID" value="MBF2735619.1"/>
    <property type="molecule type" value="Genomic_DNA"/>
</dbReference>
<dbReference type="PRINTS" id="PR01650">
    <property type="entry name" value="SECETRNLCASE"/>
</dbReference>
<evidence type="ECO:0000256" key="2">
    <source>
        <dbReference type="ARBA" id="ARBA00022448"/>
    </source>
</evidence>
<dbReference type="GO" id="GO:0005886">
    <property type="term" value="C:plasma membrane"/>
    <property type="evidence" value="ECO:0007669"/>
    <property type="project" value="UniProtKB-UniRule"/>
</dbReference>
<keyword evidence="3 9" id="KW-1003">Cell membrane</keyword>
<dbReference type="PANTHER" id="PTHR33910:SF1">
    <property type="entry name" value="PROTEIN TRANSLOCASE SUBUNIT SECE"/>
    <property type="match status" value="1"/>
</dbReference>
<accession>A0A930UI17</accession>
<dbReference type="GO" id="GO:0006605">
    <property type="term" value="P:protein targeting"/>
    <property type="evidence" value="ECO:0007669"/>
    <property type="project" value="UniProtKB-UniRule"/>
</dbReference>
<protein>
    <recommendedName>
        <fullName evidence="9">Protein translocase subunit SecE</fullName>
    </recommendedName>
</protein>
<evidence type="ECO:0000256" key="7">
    <source>
        <dbReference type="ARBA" id="ARBA00023010"/>
    </source>
</evidence>
<dbReference type="PROSITE" id="PS01067">
    <property type="entry name" value="SECE_SEC61G"/>
    <property type="match status" value="1"/>
</dbReference>
<evidence type="ECO:0000256" key="6">
    <source>
        <dbReference type="ARBA" id="ARBA00022989"/>
    </source>
</evidence>
<evidence type="ECO:0000256" key="8">
    <source>
        <dbReference type="ARBA" id="ARBA00023136"/>
    </source>
</evidence>
<feature type="transmembrane region" description="Helical" evidence="9">
    <location>
        <begin position="87"/>
        <end position="110"/>
    </location>
</feature>
<dbReference type="InterPro" id="IPR005807">
    <property type="entry name" value="SecE_bac"/>
</dbReference>
<keyword evidence="4 9" id="KW-0812">Transmembrane</keyword>
<dbReference type="Proteomes" id="UP000604381">
    <property type="component" value="Unassembled WGS sequence"/>
</dbReference>
<evidence type="ECO:0000256" key="5">
    <source>
        <dbReference type="ARBA" id="ARBA00022927"/>
    </source>
</evidence>
<comment type="caution">
    <text evidence="9">Lacks conserved residue(s) required for the propagation of feature annotation.</text>
</comment>
<dbReference type="Gene3D" id="1.20.5.1030">
    <property type="entry name" value="Preprotein translocase secy subunit"/>
    <property type="match status" value="1"/>
</dbReference>
<evidence type="ECO:0000313" key="11">
    <source>
        <dbReference type="Proteomes" id="UP000604381"/>
    </source>
</evidence>
<keyword evidence="5 9" id="KW-0653">Protein transport</keyword>
<comment type="caution">
    <text evidence="10">The sequence shown here is derived from an EMBL/GenBank/DDBJ whole genome shotgun (WGS) entry which is preliminary data.</text>
</comment>
<dbReference type="Pfam" id="PF00584">
    <property type="entry name" value="SecE"/>
    <property type="match status" value="1"/>
</dbReference>
<evidence type="ECO:0000256" key="1">
    <source>
        <dbReference type="ARBA" id="ARBA00004370"/>
    </source>
</evidence>
<keyword evidence="11" id="KW-1185">Reference proteome</keyword>
<gene>
    <name evidence="9 10" type="primary">secE</name>
    <name evidence="10" type="ORF">ISN26_06035</name>
</gene>
<comment type="function">
    <text evidence="9">Essential subunit of the Sec protein translocation channel SecYEG. Clamps together the 2 halves of SecY. May contact the channel plug during translocation.</text>
</comment>
<keyword evidence="2 9" id="KW-0813">Transport</keyword>
<keyword evidence="7 9" id="KW-0811">Translocation</keyword>
<comment type="subunit">
    <text evidence="9">Component of the Sec protein translocase complex. Heterotrimer consisting of SecY, SecE and SecG subunits. The heterotrimers can form oligomers, although 1 heterotrimer is thought to be able to translocate proteins. Interacts with the ribosome. Interacts with SecDF, and other proteins may be involved. Interacts with SecA.</text>
</comment>
<reference evidence="10" key="1">
    <citation type="submission" date="2020-10" db="EMBL/GenBank/DDBJ databases">
        <title>An improved Amphimedon queenslandica hologenome assembly reveals how three proteobacterial symbionts can extend the metabolic phenotypic of their marine sponge host.</title>
        <authorList>
            <person name="Degnan B."/>
            <person name="Degnan S."/>
            <person name="Xiang X."/>
        </authorList>
    </citation>
    <scope>NUCLEOTIDE SEQUENCE</scope>
    <source>
        <strain evidence="10">AqS2</strain>
    </source>
</reference>
<sequence length="115" mass="12652">MTAADKAKVFLALAIALAGIYLSLLQLIQTQALLRALVFFGSLGTAAGIMYFSDPGRRFVVYARESLGELRKVVWPQREEVLKMSGVVIVFVTLVAIFLYLVDALLSWLLGFLAL</sequence>
<evidence type="ECO:0000256" key="9">
    <source>
        <dbReference type="HAMAP-Rule" id="MF_00422"/>
    </source>
</evidence>
<dbReference type="PANTHER" id="PTHR33910">
    <property type="entry name" value="PROTEIN TRANSLOCASE SUBUNIT SECE"/>
    <property type="match status" value="1"/>
</dbReference>
<dbReference type="NCBIfam" id="TIGR00964">
    <property type="entry name" value="secE_bact"/>
    <property type="match status" value="1"/>
</dbReference>
<feature type="transmembrane region" description="Helical" evidence="9">
    <location>
        <begin position="34"/>
        <end position="52"/>
    </location>
</feature>
<evidence type="ECO:0000256" key="3">
    <source>
        <dbReference type="ARBA" id="ARBA00022475"/>
    </source>
</evidence>
<dbReference type="GO" id="GO:0043952">
    <property type="term" value="P:protein transport by the Sec complex"/>
    <property type="evidence" value="ECO:0007669"/>
    <property type="project" value="UniProtKB-UniRule"/>
</dbReference>
<dbReference type="InterPro" id="IPR001901">
    <property type="entry name" value="Translocase_SecE/Sec61-g"/>
</dbReference>
<keyword evidence="8 9" id="KW-0472">Membrane</keyword>
<dbReference type="AlphaFoldDB" id="A0A930UI17"/>
<organism evidence="10 11">
    <name type="scientific">Candidatus Amphirhobacter heronislandensis</name>
    <dbReference type="NCBI Taxonomy" id="1732024"/>
    <lineage>
        <taxon>Bacteria</taxon>
        <taxon>Pseudomonadati</taxon>
        <taxon>Pseudomonadota</taxon>
        <taxon>Gammaproteobacteria</taxon>
        <taxon>Candidatus Tethybacterales</taxon>
        <taxon>Candidatus Tethybacteraceae</taxon>
        <taxon>Candidatus Amphirhobacter</taxon>
    </lineage>
</organism>
<dbReference type="GO" id="GO:0009306">
    <property type="term" value="P:protein secretion"/>
    <property type="evidence" value="ECO:0007669"/>
    <property type="project" value="UniProtKB-UniRule"/>
</dbReference>
<dbReference type="InterPro" id="IPR038379">
    <property type="entry name" value="SecE_sf"/>
</dbReference>
<evidence type="ECO:0000256" key="4">
    <source>
        <dbReference type="ARBA" id="ARBA00022692"/>
    </source>
</evidence>
<proteinExistence type="inferred from homology"/>
<dbReference type="HAMAP" id="MF_00422">
    <property type="entry name" value="SecE"/>
    <property type="match status" value="1"/>
</dbReference>
<feature type="transmembrane region" description="Helical" evidence="9">
    <location>
        <begin position="9"/>
        <end position="28"/>
    </location>
</feature>
<name>A0A930UI17_9GAMM</name>
<comment type="subcellular location">
    <subcellularLocation>
        <location evidence="1">Membrane</location>
    </subcellularLocation>
</comment>
<comment type="similarity">
    <text evidence="9">Belongs to the SecE/SEC61-gamma family.</text>
</comment>
<keyword evidence="6 9" id="KW-1133">Transmembrane helix</keyword>
<dbReference type="GO" id="GO:0008320">
    <property type="term" value="F:protein transmembrane transporter activity"/>
    <property type="evidence" value="ECO:0007669"/>
    <property type="project" value="UniProtKB-UniRule"/>
</dbReference>
<dbReference type="GO" id="GO:0065002">
    <property type="term" value="P:intracellular protein transmembrane transport"/>
    <property type="evidence" value="ECO:0007669"/>
    <property type="project" value="UniProtKB-UniRule"/>
</dbReference>
<evidence type="ECO:0000313" key="10">
    <source>
        <dbReference type="EMBL" id="MBF2735619.1"/>
    </source>
</evidence>